<feature type="compositionally biased region" description="Polar residues" evidence="6">
    <location>
        <begin position="106"/>
        <end position="118"/>
    </location>
</feature>
<keyword evidence="4" id="KW-0862">Zinc</keyword>
<dbReference type="EMBL" id="CM010721">
    <property type="protein sequence ID" value="RZC72071.1"/>
    <property type="molecule type" value="Genomic_DNA"/>
</dbReference>
<evidence type="ECO:0000256" key="3">
    <source>
        <dbReference type="PROSITE-ProRule" id="PRU00176"/>
    </source>
</evidence>
<dbReference type="CDD" id="cd12257">
    <property type="entry name" value="RRM1_RBM26_like"/>
    <property type="match status" value="1"/>
</dbReference>
<evidence type="ECO:0000256" key="1">
    <source>
        <dbReference type="ARBA" id="ARBA00022884"/>
    </source>
</evidence>
<dbReference type="PANTHER" id="PTHR14398">
    <property type="entry name" value="RNA RECOGNITION RRM/RNP DOMAIN"/>
    <property type="match status" value="1"/>
</dbReference>
<dbReference type="PANTHER" id="PTHR14398:SF0">
    <property type="entry name" value="ZINC FINGER PROTEIN SWM"/>
    <property type="match status" value="1"/>
</dbReference>
<dbReference type="InterPro" id="IPR000504">
    <property type="entry name" value="RRM_dom"/>
</dbReference>
<evidence type="ECO:0000313" key="10">
    <source>
        <dbReference type="Proteomes" id="UP000316621"/>
    </source>
</evidence>
<dbReference type="PROSITE" id="PS50102">
    <property type="entry name" value="RRM"/>
    <property type="match status" value="1"/>
</dbReference>
<dbReference type="InterPro" id="IPR045137">
    <property type="entry name" value="RBM26/27"/>
</dbReference>
<dbReference type="InterPro" id="IPR035979">
    <property type="entry name" value="RBD_domain_sf"/>
</dbReference>
<feature type="compositionally biased region" description="Basic and acidic residues" evidence="6">
    <location>
        <begin position="143"/>
        <end position="157"/>
    </location>
</feature>
<evidence type="ECO:0000256" key="4">
    <source>
        <dbReference type="PROSITE-ProRule" id="PRU00723"/>
    </source>
</evidence>
<organism evidence="9 10">
    <name type="scientific">Papaver somniferum</name>
    <name type="common">Opium poppy</name>
    <dbReference type="NCBI Taxonomy" id="3469"/>
    <lineage>
        <taxon>Eukaryota</taxon>
        <taxon>Viridiplantae</taxon>
        <taxon>Streptophyta</taxon>
        <taxon>Embryophyta</taxon>
        <taxon>Tracheophyta</taxon>
        <taxon>Spermatophyta</taxon>
        <taxon>Magnoliopsida</taxon>
        <taxon>Ranunculales</taxon>
        <taxon>Papaveraceae</taxon>
        <taxon>Papaveroideae</taxon>
        <taxon>Papaver</taxon>
    </lineage>
</organism>
<dbReference type="InterPro" id="IPR000571">
    <property type="entry name" value="Znf_CCCH"/>
</dbReference>
<dbReference type="Pfam" id="PF00076">
    <property type="entry name" value="RRM_1"/>
    <property type="match status" value="1"/>
</dbReference>
<dbReference type="OrthoDB" id="443401at2759"/>
<dbReference type="OMA" id="ANAKCWQ"/>
<dbReference type="GO" id="GO:0008270">
    <property type="term" value="F:zinc ion binding"/>
    <property type="evidence" value="ECO:0007669"/>
    <property type="project" value="UniProtKB-KW"/>
</dbReference>
<feature type="compositionally biased region" description="Low complexity" evidence="6">
    <location>
        <begin position="405"/>
        <end position="422"/>
    </location>
</feature>
<evidence type="ECO:0000313" key="9">
    <source>
        <dbReference type="EMBL" id="RZC72071.1"/>
    </source>
</evidence>
<evidence type="ECO:0000259" key="8">
    <source>
        <dbReference type="PROSITE" id="PS50103"/>
    </source>
</evidence>
<feature type="region of interest" description="Disordered" evidence="6">
    <location>
        <begin position="106"/>
        <end position="203"/>
    </location>
</feature>
<dbReference type="InterPro" id="IPR002483">
    <property type="entry name" value="PWI_dom"/>
</dbReference>
<name>A0A4Y7KIS0_PAPSO</name>
<evidence type="ECO:0000259" key="7">
    <source>
        <dbReference type="PROSITE" id="PS50102"/>
    </source>
</evidence>
<evidence type="ECO:0000256" key="5">
    <source>
        <dbReference type="SAM" id="Coils"/>
    </source>
</evidence>
<dbReference type="SMART" id="SM00356">
    <property type="entry name" value="ZnF_C3H1"/>
    <property type="match status" value="1"/>
</dbReference>
<keyword evidence="1 3" id="KW-0694">RNA-binding</keyword>
<protein>
    <recommendedName>
        <fullName evidence="11">C3H1-type domain-containing protein</fullName>
    </recommendedName>
</protein>
<proteinExistence type="predicted"/>
<feature type="compositionally biased region" description="Low complexity" evidence="6">
    <location>
        <begin position="978"/>
        <end position="997"/>
    </location>
</feature>
<feature type="compositionally biased region" description="Low complexity" evidence="6">
    <location>
        <begin position="1012"/>
        <end position="1023"/>
    </location>
</feature>
<keyword evidence="4" id="KW-0479">Metal-binding</keyword>
<dbReference type="Proteomes" id="UP000316621">
    <property type="component" value="Chromosome 7"/>
</dbReference>
<dbReference type="GO" id="GO:0005634">
    <property type="term" value="C:nucleus"/>
    <property type="evidence" value="ECO:0007669"/>
    <property type="project" value="TreeGrafter"/>
</dbReference>
<feature type="compositionally biased region" description="Polar residues" evidence="6">
    <location>
        <begin position="178"/>
        <end position="195"/>
    </location>
</feature>
<dbReference type="SMART" id="SM00360">
    <property type="entry name" value="RRM"/>
    <property type="match status" value="2"/>
</dbReference>
<comment type="function">
    <text evidence="2">May be involved in the turnover of nuclear polyadenylated (pA+) RNA.</text>
</comment>
<dbReference type="SUPFAM" id="SSF54928">
    <property type="entry name" value="RNA-binding domain, RBD"/>
    <property type="match status" value="2"/>
</dbReference>
<accession>A0A4Y7KIS0</accession>
<dbReference type="Pfam" id="PF01480">
    <property type="entry name" value="PWI"/>
    <property type="match status" value="1"/>
</dbReference>
<feature type="compositionally biased region" description="Basic and acidic residues" evidence="6">
    <location>
        <begin position="1073"/>
        <end position="1089"/>
    </location>
</feature>
<feature type="region of interest" description="Disordered" evidence="6">
    <location>
        <begin position="403"/>
        <end position="429"/>
    </location>
</feature>
<dbReference type="FunFam" id="3.30.70.330:FF:000719">
    <property type="entry name" value="Predicted protein"/>
    <property type="match status" value="1"/>
</dbReference>
<dbReference type="PROSITE" id="PS50103">
    <property type="entry name" value="ZF_C3H1"/>
    <property type="match status" value="1"/>
</dbReference>
<keyword evidence="4" id="KW-0863">Zinc-finger</keyword>
<dbReference type="InterPro" id="IPR012677">
    <property type="entry name" value="Nucleotide-bd_a/b_plait_sf"/>
</dbReference>
<evidence type="ECO:0008006" key="11">
    <source>
        <dbReference type="Google" id="ProtNLM"/>
    </source>
</evidence>
<keyword evidence="10" id="KW-1185">Reference proteome</keyword>
<dbReference type="STRING" id="3469.A0A4Y7KIS0"/>
<dbReference type="GO" id="GO:0003723">
    <property type="term" value="F:RNA binding"/>
    <property type="evidence" value="ECO:0007669"/>
    <property type="project" value="UniProtKB-UniRule"/>
</dbReference>
<evidence type="ECO:0000256" key="6">
    <source>
        <dbReference type="SAM" id="MobiDB-lite"/>
    </source>
</evidence>
<dbReference type="Gene3D" id="3.30.70.330">
    <property type="match status" value="2"/>
</dbReference>
<dbReference type="AlphaFoldDB" id="A0A4Y7KIS0"/>
<dbReference type="Gramene" id="RZC72071">
    <property type="protein sequence ID" value="RZC72071"/>
    <property type="gene ID" value="C5167_035221"/>
</dbReference>
<feature type="coiled-coil region" evidence="5">
    <location>
        <begin position="757"/>
        <end position="798"/>
    </location>
</feature>
<feature type="domain" description="C3H1-type" evidence="8">
    <location>
        <begin position="344"/>
        <end position="367"/>
    </location>
</feature>
<feature type="zinc finger region" description="C3H1-type" evidence="4">
    <location>
        <begin position="344"/>
        <end position="367"/>
    </location>
</feature>
<gene>
    <name evidence="9" type="ORF">C5167_035221</name>
</gene>
<feature type="region of interest" description="Disordered" evidence="6">
    <location>
        <begin position="227"/>
        <end position="246"/>
    </location>
</feature>
<feature type="domain" description="RRM" evidence="7">
    <location>
        <begin position="608"/>
        <end position="680"/>
    </location>
</feature>
<feature type="compositionally biased region" description="Acidic residues" evidence="6">
    <location>
        <begin position="120"/>
        <end position="132"/>
    </location>
</feature>
<keyword evidence="5" id="KW-0175">Coiled coil</keyword>
<reference evidence="9 10" key="1">
    <citation type="journal article" date="2018" name="Science">
        <title>The opium poppy genome and morphinan production.</title>
        <authorList>
            <person name="Guo L."/>
            <person name="Winzer T."/>
            <person name="Yang X."/>
            <person name="Li Y."/>
            <person name="Ning Z."/>
            <person name="He Z."/>
            <person name="Teodor R."/>
            <person name="Lu Y."/>
            <person name="Bowser T.A."/>
            <person name="Graham I.A."/>
            <person name="Ye K."/>
        </authorList>
    </citation>
    <scope>NUCLEOTIDE SEQUENCE [LARGE SCALE GENOMIC DNA]</scope>
    <source>
        <strain evidence="10">cv. HN1</strain>
        <tissue evidence="9">Leaves</tissue>
    </source>
</reference>
<sequence>MKFDESSLTRYLVKNLQPLTEADPLILAKYVVALLKKEKPIKDLQNLCAENLVEFLGQDTNSFIANLFQALEDDSIASSTKSLNSLERDKSSSSIARVASVELNTSFSKTEELSPSGQSDSEENEISDDDDDDRNHKHRRRETRSESSEKDVPDQPFRRQNRKRNRPFVNGHMFGENDPQSSGSQGQYNPTSMVIDQSGRSEKRRLGLAPLPRGNFESNQRGRVNQALRGEGGSRTDLSMSLNRLPGGRGRGMTSGLWSQHDPRFTPVGTLDFASQIAAQGPTSGLFAGRGLQSAATTQNAPWGAFGLIPGMPNGGLDALHPLMQGALRAPINPPLNIGIAHQRCRDFEERGFCLRGDMCPMEHGVNRIVVEDVQSLSQFNLPVSVPSACHLGKPTGSGALPTVSGASNLSSSSKGLHGKSSIPGTNGNGLGMNGVLPVSSSAGEADLYDPDQPLWNNSSLEASSSFLRLSSPKSNEAEALWNTDPSDRRNFTLSDSVSSDFIGRNITSSDGLQGTNSSVWGWIGSSGNKAEVSGKNESAAASSGYLGSEAKEDQVEGLLPGGSGSVRQRKWTIPKDVGSKVKICASTSRQQSDPTRVTERASQKAQRTLFVNGIPLKSNKKDSLLSHFQKFGEVIDIYIPLNSERAFVQFSTRKEAESALKAPDAVMGNRFIKLWWANRDSIPENGVGVGNTTSMAPYGLVGASGPPRSSSTDRGKENLPAVALKVGAMSVPDTSVPVAVNAVTNGSKDIPSQTKLESLELLKEQLRLKQEMLDQKRNDFRRQLDKLEKKAVVVKGEATAQQIGKKQQVGAATDIVKSVTPHSTNSSKAMLKPGVDKSQDMNSLGENLSFPSSKIISPAAVQSPRTLLPTSHPSVAGGSSFSANRFKLDNRPTTFRILPPVPADLANVAVLKEHFSSFGDLSTVEVEDFEHCNDSANPELSDSRSARITFTTRRSAEKAFTNGKCLQGHNLKFMWLTTSSNPTSSSGRESSSTFTTKGPPEAEGRTGNAVSGASTSTTGISTRHVSDPASTSGNGEAVSSEEVNGGDKPVGLVEACGGSPTVMSPSQKQSRKAYDVIHEDSHDVKNAE</sequence>
<evidence type="ECO:0000256" key="2">
    <source>
        <dbReference type="ARBA" id="ARBA00043866"/>
    </source>
</evidence>
<feature type="region of interest" description="Disordered" evidence="6">
    <location>
        <begin position="978"/>
        <end position="1089"/>
    </location>
</feature>